<dbReference type="RefSeq" id="WP_124143351.1">
    <property type="nucleotide sequence ID" value="NZ_CAWOKI010000334.1"/>
</dbReference>
<evidence type="ECO:0000313" key="1">
    <source>
        <dbReference type="EMBL" id="RQH34479.1"/>
    </source>
</evidence>
<protein>
    <submittedName>
        <fullName evidence="1">Helix-turn-helix domain-containing protein</fullName>
    </submittedName>
</protein>
<dbReference type="Pfam" id="PF13384">
    <property type="entry name" value="HTH_23"/>
    <property type="match status" value="1"/>
</dbReference>
<gene>
    <name evidence="1" type="ORF">D5R40_20715</name>
</gene>
<name>A0A3N6NX52_9CYAN</name>
<dbReference type="OrthoDB" id="427366at2"/>
<evidence type="ECO:0000313" key="2">
    <source>
        <dbReference type="Proteomes" id="UP000269154"/>
    </source>
</evidence>
<accession>A0A3N6NX52</accession>
<reference evidence="1 2" key="1">
    <citation type="journal article" date="2018" name="ACS Chem. Biol.">
        <title>Ketoreductase domain dysfunction expands chemodiversity: malyngamide biosynthesis in the cyanobacterium Okeania hirsuta.</title>
        <authorList>
            <person name="Moss N.A."/>
            <person name="Leao T."/>
            <person name="Rankin M."/>
            <person name="McCullough T.M."/>
            <person name="Qu P."/>
            <person name="Korobeynikov A."/>
            <person name="Smith J.L."/>
            <person name="Gerwick L."/>
            <person name="Gerwick W.H."/>
        </authorList>
    </citation>
    <scope>NUCLEOTIDE SEQUENCE [LARGE SCALE GENOMIC DNA]</scope>
    <source>
        <strain evidence="1 2">PAB10Feb10-1</strain>
    </source>
</reference>
<keyword evidence="2" id="KW-1185">Reference proteome</keyword>
<dbReference type="AlphaFoldDB" id="A0A3N6NX52"/>
<sequence length="81" mass="9584">MKTKTQILETESELKKLLSQETDGHIKEKLQALYWLKTKKLYTIGEIAELLGCHRVTVQRWFGEYRRKDSGESDRLTGLEW</sequence>
<dbReference type="Proteomes" id="UP000269154">
    <property type="component" value="Unassembled WGS sequence"/>
</dbReference>
<organism evidence="1 2">
    <name type="scientific">Okeania hirsuta</name>
    <dbReference type="NCBI Taxonomy" id="1458930"/>
    <lineage>
        <taxon>Bacteria</taxon>
        <taxon>Bacillati</taxon>
        <taxon>Cyanobacteriota</taxon>
        <taxon>Cyanophyceae</taxon>
        <taxon>Oscillatoriophycideae</taxon>
        <taxon>Oscillatoriales</taxon>
        <taxon>Microcoleaceae</taxon>
        <taxon>Okeania</taxon>
    </lineage>
</organism>
<dbReference type="EMBL" id="RCBY01000134">
    <property type="protein sequence ID" value="RQH34479.1"/>
    <property type="molecule type" value="Genomic_DNA"/>
</dbReference>
<comment type="caution">
    <text evidence="1">The sequence shown here is derived from an EMBL/GenBank/DDBJ whole genome shotgun (WGS) entry which is preliminary data.</text>
</comment>
<proteinExistence type="predicted"/>